<dbReference type="FunFam" id="1.10.10.10:FF:000037">
    <property type="entry name" value="Heat stress transcription factor B-4"/>
    <property type="match status" value="1"/>
</dbReference>
<evidence type="ECO:0000313" key="13">
    <source>
        <dbReference type="EMBL" id="KAK9071961.1"/>
    </source>
</evidence>
<keyword evidence="10" id="KW-0175">Coiled coil</keyword>
<sequence>MYINLYSHNLFFHQITFVKSKHTHTHTSSSLLVLVHINPVCLKEEIQPKSIRYVHEAMESNEVIAPFVMKTYQMVNDSSLDNQIRWGNSNNSFIVVDSLAFSQRLLPAFFKHSNFSSFVRQLNTYGFKKVDPDRWEFANEWFLRGQVHLLKNIGRKRQIKGKYSANNIHIRGDDEDEEEMVMVTEIARLKQEQKVLEQELVVMNRRLEVTERRPEQMMALLCKVAEDPAILQRMMVEKAQRSKRLTDKKKQRRLISPPPSSSISTSWSSPLSTVWLWNNDGDDGAGVSTESEPMNGSMKYFRPGSPDPEVNPSPPYPFSLLGGGF</sequence>
<dbReference type="SUPFAM" id="SSF46785">
    <property type="entry name" value="Winged helix' DNA-binding domain"/>
    <property type="match status" value="1"/>
</dbReference>
<keyword evidence="6" id="KW-0238">DNA-binding</keyword>
<evidence type="ECO:0000256" key="4">
    <source>
        <dbReference type="ARBA" id="ARBA00023015"/>
    </source>
</evidence>
<dbReference type="InterPro" id="IPR036390">
    <property type="entry name" value="WH_DNA-bd_sf"/>
</dbReference>
<dbReference type="GO" id="GO:0034605">
    <property type="term" value="P:cellular response to heat"/>
    <property type="evidence" value="ECO:0007669"/>
    <property type="project" value="TreeGrafter"/>
</dbReference>
<evidence type="ECO:0000256" key="7">
    <source>
        <dbReference type="ARBA" id="ARBA00023163"/>
    </source>
</evidence>
<dbReference type="PANTHER" id="PTHR10015">
    <property type="entry name" value="HEAT SHOCK TRANSCRIPTION FACTOR"/>
    <property type="match status" value="1"/>
</dbReference>
<evidence type="ECO:0000256" key="1">
    <source>
        <dbReference type="ARBA" id="ARBA00004123"/>
    </source>
</evidence>
<dbReference type="PROSITE" id="PS00434">
    <property type="entry name" value="HSF_DOMAIN"/>
    <property type="match status" value="1"/>
</dbReference>
<comment type="subcellular location">
    <subcellularLocation>
        <location evidence="1">Nucleus</location>
    </subcellularLocation>
</comment>
<reference evidence="13 14" key="1">
    <citation type="submission" date="2024-04" db="EMBL/GenBank/DDBJ databases">
        <title>The reference genome of an endangered Asteraceae, Deinandra increscens subsp. villosa, native to the Central Coast of California.</title>
        <authorList>
            <person name="Guilliams M."/>
            <person name="Hasenstab-Lehman K."/>
            <person name="Meyer R."/>
            <person name="Mcevoy S."/>
        </authorList>
    </citation>
    <scope>NUCLEOTIDE SEQUENCE [LARGE SCALE GENOMIC DNA]</scope>
    <source>
        <tissue evidence="13">Leaf</tissue>
    </source>
</reference>
<comment type="subunit">
    <text evidence="2">Homotrimer.</text>
</comment>
<feature type="coiled-coil region" evidence="10">
    <location>
        <begin position="186"/>
        <end position="213"/>
    </location>
</feature>
<keyword evidence="7" id="KW-0804">Transcription</keyword>
<evidence type="ECO:0000256" key="6">
    <source>
        <dbReference type="ARBA" id="ARBA00023125"/>
    </source>
</evidence>
<feature type="region of interest" description="Disordered" evidence="11">
    <location>
        <begin position="282"/>
        <end position="325"/>
    </location>
</feature>
<keyword evidence="14" id="KW-1185">Reference proteome</keyword>
<comment type="similarity">
    <text evidence="9">Belongs to the HSF family.</text>
</comment>
<feature type="compositionally biased region" description="Basic residues" evidence="11">
    <location>
        <begin position="241"/>
        <end position="253"/>
    </location>
</feature>
<proteinExistence type="inferred from homology"/>
<dbReference type="PANTHER" id="PTHR10015:SF375">
    <property type="entry name" value="WINGED HELIX-TURN-HELIX DNA-BINDING DOMAIN, HEAT SHOCK TRANSCRIPTION FACTOR FAMILY-RELATED"/>
    <property type="match status" value="1"/>
</dbReference>
<evidence type="ECO:0000256" key="8">
    <source>
        <dbReference type="ARBA" id="ARBA00023242"/>
    </source>
</evidence>
<dbReference type="Gene3D" id="1.10.10.10">
    <property type="entry name" value="Winged helix-like DNA-binding domain superfamily/Winged helix DNA-binding domain"/>
    <property type="match status" value="1"/>
</dbReference>
<evidence type="ECO:0000256" key="3">
    <source>
        <dbReference type="ARBA" id="ARBA00022553"/>
    </source>
</evidence>
<evidence type="ECO:0000259" key="12">
    <source>
        <dbReference type="PROSITE" id="PS00434"/>
    </source>
</evidence>
<organism evidence="13 14">
    <name type="scientific">Deinandra increscens subsp. villosa</name>
    <dbReference type="NCBI Taxonomy" id="3103831"/>
    <lineage>
        <taxon>Eukaryota</taxon>
        <taxon>Viridiplantae</taxon>
        <taxon>Streptophyta</taxon>
        <taxon>Embryophyta</taxon>
        <taxon>Tracheophyta</taxon>
        <taxon>Spermatophyta</taxon>
        <taxon>Magnoliopsida</taxon>
        <taxon>eudicotyledons</taxon>
        <taxon>Gunneridae</taxon>
        <taxon>Pentapetalae</taxon>
        <taxon>asterids</taxon>
        <taxon>campanulids</taxon>
        <taxon>Asterales</taxon>
        <taxon>Asteraceae</taxon>
        <taxon>Asteroideae</taxon>
        <taxon>Heliantheae alliance</taxon>
        <taxon>Madieae</taxon>
        <taxon>Madiinae</taxon>
        <taxon>Deinandra</taxon>
    </lineage>
</organism>
<dbReference type="GO" id="GO:0005634">
    <property type="term" value="C:nucleus"/>
    <property type="evidence" value="ECO:0007669"/>
    <property type="project" value="UniProtKB-SubCell"/>
</dbReference>
<evidence type="ECO:0000313" key="14">
    <source>
        <dbReference type="Proteomes" id="UP001408789"/>
    </source>
</evidence>
<keyword evidence="8" id="KW-0539">Nucleus</keyword>
<evidence type="ECO:0000256" key="11">
    <source>
        <dbReference type="SAM" id="MobiDB-lite"/>
    </source>
</evidence>
<dbReference type="EMBL" id="JBCNJP010000010">
    <property type="protein sequence ID" value="KAK9071961.1"/>
    <property type="molecule type" value="Genomic_DNA"/>
</dbReference>
<keyword evidence="3" id="KW-0597">Phosphoprotein</keyword>
<dbReference type="GO" id="GO:0003700">
    <property type="term" value="F:DNA-binding transcription factor activity"/>
    <property type="evidence" value="ECO:0007669"/>
    <property type="project" value="InterPro"/>
</dbReference>
<keyword evidence="4" id="KW-0805">Transcription regulation</keyword>
<dbReference type="PRINTS" id="PR00056">
    <property type="entry name" value="HSFDOMAIN"/>
</dbReference>
<keyword evidence="5" id="KW-0346">Stress response</keyword>
<evidence type="ECO:0000256" key="9">
    <source>
        <dbReference type="RuleBase" id="RU004020"/>
    </source>
</evidence>
<dbReference type="SMART" id="SM00415">
    <property type="entry name" value="HSF"/>
    <property type="match status" value="1"/>
</dbReference>
<gene>
    <name evidence="13" type="ORF">SSX86_008392</name>
</gene>
<feature type="compositionally biased region" description="Pro residues" evidence="11">
    <location>
        <begin position="305"/>
        <end position="317"/>
    </location>
</feature>
<dbReference type="InterPro" id="IPR036388">
    <property type="entry name" value="WH-like_DNA-bd_sf"/>
</dbReference>
<dbReference type="Proteomes" id="UP001408789">
    <property type="component" value="Unassembled WGS sequence"/>
</dbReference>
<dbReference type="InterPro" id="IPR000232">
    <property type="entry name" value="HSF_DNA-bd"/>
</dbReference>
<feature type="region of interest" description="Disordered" evidence="11">
    <location>
        <begin position="240"/>
        <end position="268"/>
    </location>
</feature>
<feature type="domain" description="HSF-type DNA-binding" evidence="12">
    <location>
        <begin position="106"/>
        <end position="130"/>
    </location>
</feature>
<evidence type="ECO:0000256" key="2">
    <source>
        <dbReference type="ARBA" id="ARBA00011233"/>
    </source>
</evidence>
<evidence type="ECO:0000256" key="10">
    <source>
        <dbReference type="SAM" id="Coils"/>
    </source>
</evidence>
<protein>
    <recommendedName>
        <fullName evidence="12">HSF-type DNA-binding domain-containing protein</fullName>
    </recommendedName>
</protein>
<dbReference type="Pfam" id="PF00447">
    <property type="entry name" value="HSF_DNA-bind"/>
    <property type="match status" value="1"/>
</dbReference>
<evidence type="ECO:0000256" key="5">
    <source>
        <dbReference type="ARBA" id="ARBA00023016"/>
    </source>
</evidence>
<dbReference type="AlphaFoldDB" id="A0AAP0DCH0"/>
<accession>A0AAP0DCH0</accession>
<comment type="caution">
    <text evidence="13">The sequence shown here is derived from an EMBL/GenBank/DDBJ whole genome shotgun (WGS) entry which is preliminary data.</text>
</comment>
<dbReference type="GO" id="GO:0000978">
    <property type="term" value="F:RNA polymerase II cis-regulatory region sequence-specific DNA binding"/>
    <property type="evidence" value="ECO:0007669"/>
    <property type="project" value="TreeGrafter"/>
</dbReference>
<name>A0AAP0DCH0_9ASTR</name>
<dbReference type="GO" id="GO:0006357">
    <property type="term" value="P:regulation of transcription by RNA polymerase II"/>
    <property type="evidence" value="ECO:0007669"/>
    <property type="project" value="TreeGrafter"/>
</dbReference>